<dbReference type="GO" id="GO:0055085">
    <property type="term" value="P:transmembrane transport"/>
    <property type="evidence" value="ECO:0007669"/>
    <property type="project" value="InterPro"/>
</dbReference>
<keyword evidence="2 7" id="KW-0813">Transport</keyword>
<dbReference type="InterPro" id="IPR000515">
    <property type="entry name" value="MetI-like"/>
</dbReference>
<evidence type="ECO:0000256" key="4">
    <source>
        <dbReference type="ARBA" id="ARBA00022692"/>
    </source>
</evidence>
<dbReference type="Gene3D" id="1.10.3720.10">
    <property type="entry name" value="MetI-like"/>
    <property type="match status" value="1"/>
</dbReference>
<comment type="caution">
    <text evidence="9">The sequence shown here is derived from an EMBL/GenBank/DDBJ whole genome shotgun (WGS) entry which is preliminary data.</text>
</comment>
<dbReference type="GO" id="GO:0005886">
    <property type="term" value="C:plasma membrane"/>
    <property type="evidence" value="ECO:0007669"/>
    <property type="project" value="UniProtKB-SubCell"/>
</dbReference>
<keyword evidence="5 7" id="KW-1133">Transmembrane helix</keyword>
<dbReference type="Pfam" id="PF00528">
    <property type="entry name" value="BPD_transp_1"/>
    <property type="match status" value="1"/>
</dbReference>
<evidence type="ECO:0000256" key="2">
    <source>
        <dbReference type="ARBA" id="ARBA00022448"/>
    </source>
</evidence>
<evidence type="ECO:0000259" key="8">
    <source>
        <dbReference type="PROSITE" id="PS50928"/>
    </source>
</evidence>
<evidence type="ECO:0000256" key="5">
    <source>
        <dbReference type="ARBA" id="ARBA00022989"/>
    </source>
</evidence>
<dbReference type="Proteomes" id="UP000647416">
    <property type="component" value="Unassembled WGS sequence"/>
</dbReference>
<sequence>MLLSGSFTSESYIVNHGYSLIPKDFSVNAYKTIFENPQRIVNSYAVTIFITVVGTVISLFLTAMTAYVLQRKDFPWRNKISYFIYFTTLFSGGLTPWYMLMMKFGMKNNLAALIIPHLFSVFNILIVRNYLNGIPHEISESAKVDGANDFLIFIKLIIPLSKPVLATIALFTGLLIWNEWYNCMLFISDQKLYTLQYYLYNMLNNAAAMKELVSGTSVDLSSGAELPAESAKLAMAIIATGPILLLYPFIQKYFVKGIVIGAVKG</sequence>
<accession>A0A926FDA1</accession>
<dbReference type="CDD" id="cd06261">
    <property type="entry name" value="TM_PBP2"/>
    <property type="match status" value="1"/>
</dbReference>
<organism evidence="9 10">
    <name type="scientific">Qingrenia yutianensis</name>
    <dbReference type="NCBI Taxonomy" id="2763676"/>
    <lineage>
        <taxon>Bacteria</taxon>
        <taxon>Bacillati</taxon>
        <taxon>Bacillota</taxon>
        <taxon>Clostridia</taxon>
        <taxon>Eubacteriales</taxon>
        <taxon>Oscillospiraceae</taxon>
        <taxon>Qingrenia</taxon>
    </lineage>
</organism>
<protein>
    <submittedName>
        <fullName evidence="9">Carbohydrate ABC transporter permease</fullName>
    </submittedName>
</protein>
<reference evidence="9" key="1">
    <citation type="submission" date="2020-08" db="EMBL/GenBank/DDBJ databases">
        <title>Genome public.</title>
        <authorList>
            <person name="Liu C."/>
            <person name="Sun Q."/>
        </authorList>
    </citation>
    <scope>NUCLEOTIDE SEQUENCE</scope>
    <source>
        <strain evidence="9">NSJ-50</strain>
    </source>
</reference>
<feature type="transmembrane region" description="Helical" evidence="7">
    <location>
        <begin position="152"/>
        <end position="177"/>
    </location>
</feature>
<dbReference type="PROSITE" id="PS50928">
    <property type="entry name" value="ABC_TM1"/>
    <property type="match status" value="1"/>
</dbReference>
<evidence type="ECO:0000256" key="7">
    <source>
        <dbReference type="RuleBase" id="RU363032"/>
    </source>
</evidence>
<gene>
    <name evidence="9" type="ORF">H8706_04855</name>
</gene>
<proteinExistence type="inferred from homology"/>
<keyword evidence="4 7" id="KW-0812">Transmembrane</keyword>
<feature type="transmembrane region" description="Helical" evidence="7">
    <location>
        <begin position="110"/>
        <end position="131"/>
    </location>
</feature>
<dbReference type="PANTHER" id="PTHR43744:SF9">
    <property type="entry name" value="POLYGALACTURONAN_RHAMNOGALACTURONAN TRANSPORT SYSTEM PERMEASE PROTEIN YTCP"/>
    <property type="match status" value="1"/>
</dbReference>
<feature type="transmembrane region" description="Helical" evidence="7">
    <location>
        <begin position="44"/>
        <end position="68"/>
    </location>
</feature>
<keyword evidence="3" id="KW-1003">Cell membrane</keyword>
<keyword evidence="6 7" id="KW-0472">Membrane</keyword>
<feature type="transmembrane region" description="Helical" evidence="7">
    <location>
        <begin position="80"/>
        <end position="98"/>
    </location>
</feature>
<evidence type="ECO:0000256" key="1">
    <source>
        <dbReference type="ARBA" id="ARBA00004651"/>
    </source>
</evidence>
<dbReference type="AlphaFoldDB" id="A0A926FDA1"/>
<feature type="transmembrane region" description="Helical" evidence="7">
    <location>
        <begin position="233"/>
        <end position="250"/>
    </location>
</feature>
<comment type="similarity">
    <text evidence="7">Belongs to the binding-protein-dependent transport system permease family.</text>
</comment>
<comment type="subcellular location">
    <subcellularLocation>
        <location evidence="1 7">Cell membrane</location>
        <topology evidence="1 7">Multi-pass membrane protein</topology>
    </subcellularLocation>
</comment>
<evidence type="ECO:0000313" key="9">
    <source>
        <dbReference type="EMBL" id="MBC8596199.1"/>
    </source>
</evidence>
<feature type="domain" description="ABC transmembrane type-1" evidence="8">
    <location>
        <begin position="44"/>
        <end position="250"/>
    </location>
</feature>
<evidence type="ECO:0000256" key="6">
    <source>
        <dbReference type="ARBA" id="ARBA00023136"/>
    </source>
</evidence>
<dbReference type="SUPFAM" id="SSF161098">
    <property type="entry name" value="MetI-like"/>
    <property type="match status" value="1"/>
</dbReference>
<dbReference type="EMBL" id="JACRTE010000004">
    <property type="protein sequence ID" value="MBC8596199.1"/>
    <property type="molecule type" value="Genomic_DNA"/>
</dbReference>
<dbReference type="InterPro" id="IPR035906">
    <property type="entry name" value="MetI-like_sf"/>
</dbReference>
<dbReference type="PANTHER" id="PTHR43744">
    <property type="entry name" value="ABC TRANSPORTER PERMEASE PROTEIN MG189-RELATED-RELATED"/>
    <property type="match status" value="1"/>
</dbReference>
<evidence type="ECO:0000313" key="10">
    <source>
        <dbReference type="Proteomes" id="UP000647416"/>
    </source>
</evidence>
<name>A0A926FDA1_9FIRM</name>
<keyword evidence="10" id="KW-1185">Reference proteome</keyword>
<evidence type="ECO:0000256" key="3">
    <source>
        <dbReference type="ARBA" id="ARBA00022475"/>
    </source>
</evidence>